<dbReference type="Pfam" id="PF01865">
    <property type="entry name" value="PhoU_div"/>
    <property type="match status" value="1"/>
</dbReference>
<dbReference type="InterPro" id="IPR018445">
    <property type="entry name" value="Put_Phosphate_transp_reg"/>
</dbReference>
<reference evidence="2 3" key="1">
    <citation type="journal article" date="2020" name="Nature">
        <title>Isolation of an archaeon at the prokaryote-eukaryote interface.</title>
        <authorList>
            <person name="Imachi H."/>
            <person name="Nobu M.K."/>
            <person name="Nakahara N."/>
            <person name="Morono Y."/>
            <person name="Ogawara M."/>
            <person name="Takaki Y."/>
            <person name="Takano Y."/>
            <person name="Uematsu K."/>
            <person name="Ikuta T."/>
            <person name="Ito M."/>
            <person name="Matsui Y."/>
            <person name="Miyazaki M."/>
            <person name="Murata K."/>
            <person name="Saito Y."/>
            <person name="Sakai S."/>
            <person name="Song C."/>
            <person name="Tasumi E."/>
            <person name="Yamanaka Y."/>
            <person name="Yamaguchi T."/>
            <person name="Kamagata Y."/>
            <person name="Tamaki H."/>
            <person name="Takai K."/>
        </authorList>
    </citation>
    <scope>NUCLEOTIDE SEQUENCE [LARGE SCALE GENOMIC DNA]</scope>
    <source>
        <strain evidence="2 3">MK-D1</strain>
    </source>
</reference>
<dbReference type="KEGG" id="psyt:DSAG12_02386"/>
<dbReference type="AlphaFoldDB" id="A0A5B9DCW6"/>
<name>A0A5B9DCW6_9ARCH</name>
<sequence>MKKEKGNSLRYLFYENAELLNQAFQTMCEAVNAYCQNNIKEARKKAEETIAIEKKQDRSREVIIERIFSKETMVFTRPDRLKIIERMDKIVDETEIVVRKLLQFNPTPPAELVEGLGKMAENIGKIGIDLKKLIKVILVDFSEGPLYIKNVNDFRREVREIHWILLTKIFELKLEPLEFNYFQNLIKAVSKVADKSEEFADEINGMLCKYAL</sequence>
<accession>A0A5B9DCW6</accession>
<protein>
    <submittedName>
        <fullName evidence="2">DUF47 domain-containing protein</fullName>
    </submittedName>
</protein>
<evidence type="ECO:0000313" key="3">
    <source>
        <dbReference type="Proteomes" id="UP000321408"/>
    </source>
</evidence>
<reference evidence="2 3" key="2">
    <citation type="journal article" date="2024" name="Int. J. Syst. Evol. Microbiol.">
        <title>Promethearchaeum syntrophicum gen. nov., sp. nov., an anaerobic, obligately syntrophic archaeon, the first isolate of the lineage 'Asgard' archaea, and proposal of the new archaeal phylum Promethearchaeota phyl. nov. and kingdom Promethearchaeati regn. nov.</title>
        <authorList>
            <person name="Imachi H."/>
            <person name="Nobu M.K."/>
            <person name="Kato S."/>
            <person name="Takaki Y."/>
            <person name="Miyazaki M."/>
            <person name="Miyata M."/>
            <person name="Ogawara M."/>
            <person name="Saito Y."/>
            <person name="Sakai S."/>
            <person name="Tahara Y.O."/>
            <person name="Takano Y."/>
            <person name="Tasumi E."/>
            <person name="Uematsu K."/>
            <person name="Yoshimura T."/>
            <person name="Itoh T."/>
            <person name="Ohkuma M."/>
            <person name="Takai K."/>
        </authorList>
    </citation>
    <scope>NUCLEOTIDE SEQUENCE [LARGE SCALE GENOMIC DNA]</scope>
    <source>
        <strain evidence="2 3">MK-D1</strain>
    </source>
</reference>
<proteinExistence type="inferred from homology"/>
<dbReference type="InterPro" id="IPR038078">
    <property type="entry name" value="PhoU-like_sf"/>
</dbReference>
<dbReference type="InterPro" id="IPR002727">
    <property type="entry name" value="DUF47"/>
</dbReference>
<gene>
    <name evidence="2" type="ORF">DSAG12_02386</name>
</gene>
<dbReference type="PANTHER" id="PTHR36536">
    <property type="entry name" value="UPF0111 PROTEIN HI_1603"/>
    <property type="match status" value="1"/>
</dbReference>
<comment type="similarity">
    <text evidence="1">Belongs to the UPF0111 family.</text>
</comment>
<dbReference type="Proteomes" id="UP000321408">
    <property type="component" value="Chromosome"/>
</dbReference>
<dbReference type="Gene3D" id="1.20.58.220">
    <property type="entry name" value="Phosphate transport system protein phou homolog 2, domain 2"/>
    <property type="match status" value="1"/>
</dbReference>
<dbReference type="EMBL" id="CP042905">
    <property type="protein sequence ID" value="QEE16556.2"/>
    <property type="molecule type" value="Genomic_DNA"/>
</dbReference>
<organism evidence="2 3">
    <name type="scientific">Promethearchaeum syntrophicum</name>
    <dbReference type="NCBI Taxonomy" id="2594042"/>
    <lineage>
        <taxon>Archaea</taxon>
        <taxon>Promethearchaeati</taxon>
        <taxon>Promethearchaeota</taxon>
        <taxon>Promethearchaeia</taxon>
        <taxon>Promethearchaeales</taxon>
        <taxon>Promethearchaeaceae</taxon>
        <taxon>Promethearchaeum</taxon>
    </lineage>
</organism>
<keyword evidence="3" id="KW-1185">Reference proteome</keyword>
<dbReference type="PANTHER" id="PTHR36536:SF3">
    <property type="entry name" value="UPF0111 PROTEIN HI_1603"/>
    <property type="match status" value="1"/>
</dbReference>
<evidence type="ECO:0000313" key="2">
    <source>
        <dbReference type="EMBL" id="QEE16556.2"/>
    </source>
</evidence>
<evidence type="ECO:0000256" key="1">
    <source>
        <dbReference type="ARBA" id="ARBA00008591"/>
    </source>
</evidence>